<sequence>MSRVLSSSQGPRLFYRLGWGPSNDSLWSRSAAVHLSLGPAASGRQERQQKDAEPRARAMHETTRLPE</sequence>
<protein>
    <submittedName>
        <fullName evidence="2">Uncharacterized protein</fullName>
    </submittedName>
</protein>
<dbReference type="RefSeq" id="XP_073554410.1">
    <property type="nucleotide sequence ID" value="XM_073707144.1"/>
</dbReference>
<feature type="region of interest" description="Disordered" evidence="1">
    <location>
        <begin position="37"/>
        <end position="67"/>
    </location>
</feature>
<accession>A0ABY2GQL1</accession>
<comment type="caution">
    <text evidence="2">The sequence shown here is derived from an EMBL/GenBank/DDBJ whole genome shotgun (WGS) entry which is preliminary data.</text>
</comment>
<evidence type="ECO:0000256" key="1">
    <source>
        <dbReference type="SAM" id="MobiDB-lite"/>
    </source>
</evidence>
<dbReference type="EMBL" id="PPTA01000022">
    <property type="protein sequence ID" value="TFA98208.1"/>
    <property type="molecule type" value="Genomic_DNA"/>
</dbReference>
<dbReference type="Proteomes" id="UP001642720">
    <property type="component" value="Unassembled WGS sequence"/>
</dbReference>
<keyword evidence="3" id="KW-1185">Reference proteome</keyword>
<proteinExistence type="predicted"/>
<name>A0ABY2GQL1_9HYPO</name>
<evidence type="ECO:0000313" key="3">
    <source>
        <dbReference type="Proteomes" id="UP001642720"/>
    </source>
</evidence>
<dbReference type="GeneID" id="300581594"/>
<gene>
    <name evidence="2" type="ORF">CCMA1212_010089</name>
</gene>
<reference evidence="2 3" key="1">
    <citation type="submission" date="2018-01" db="EMBL/GenBank/DDBJ databases">
        <title>Genome characterization of the sugarcane-associated fungus Trichoderma ghanense CCMA-1212 and their application in lignocelulose bioconversion.</title>
        <authorList>
            <person name="Steindorff A.S."/>
            <person name="Mendes T.D."/>
            <person name="Vilela E.S.D."/>
            <person name="Rodrigues D.S."/>
            <person name="Formighieri E.F."/>
            <person name="Melo I.S."/>
            <person name="Favaro L.C.L."/>
        </authorList>
    </citation>
    <scope>NUCLEOTIDE SEQUENCE [LARGE SCALE GENOMIC DNA]</scope>
    <source>
        <strain evidence="2 3">CCMA-1212</strain>
    </source>
</reference>
<evidence type="ECO:0000313" key="2">
    <source>
        <dbReference type="EMBL" id="TFA98208.1"/>
    </source>
</evidence>
<organism evidence="2 3">
    <name type="scientific">Trichoderma ghanense</name>
    <dbReference type="NCBI Taxonomy" id="65468"/>
    <lineage>
        <taxon>Eukaryota</taxon>
        <taxon>Fungi</taxon>
        <taxon>Dikarya</taxon>
        <taxon>Ascomycota</taxon>
        <taxon>Pezizomycotina</taxon>
        <taxon>Sordariomycetes</taxon>
        <taxon>Hypocreomycetidae</taxon>
        <taxon>Hypocreales</taxon>
        <taxon>Hypocreaceae</taxon>
        <taxon>Trichoderma</taxon>
    </lineage>
</organism>
<feature type="compositionally biased region" description="Basic and acidic residues" evidence="1">
    <location>
        <begin position="44"/>
        <end position="67"/>
    </location>
</feature>